<dbReference type="InterPro" id="IPR012318">
    <property type="entry name" value="HTH_CRP"/>
</dbReference>
<dbReference type="GO" id="GO:0003700">
    <property type="term" value="F:DNA-binding transcription factor activity"/>
    <property type="evidence" value="ECO:0007669"/>
    <property type="project" value="TreeGrafter"/>
</dbReference>
<dbReference type="InterPro" id="IPR036388">
    <property type="entry name" value="WH-like_DNA-bd_sf"/>
</dbReference>
<dbReference type="InterPro" id="IPR018490">
    <property type="entry name" value="cNMP-bd_dom_sf"/>
</dbReference>
<organism evidence="7 8">
    <name type="scientific">Methylobacterium frigidaeris</name>
    <dbReference type="NCBI Taxonomy" id="2038277"/>
    <lineage>
        <taxon>Bacteria</taxon>
        <taxon>Pseudomonadati</taxon>
        <taxon>Pseudomonadota</taxon>
        <taxon>Alphaproteobacteria</taxon>
        <taxon>Hyphomicrobiales</taxon>
        <taxon>Methylobacteriaceae</taxon>
        <taxon>Methylobacterium</taxon>
    </lineage>
</organism>
<evidence type="ECO:0000256" key="2">
    <source>
        <dbReference type="ARBA" id="ARBA00023125"/>
    </source>
</evidence>
<reference evidence="7" key="1">
    <citation type="journal article" date="2016" name="Front. Microbiol.">
        <title>Genome Sequence of the Piezophilic, Mesophilic Sulfate-Reducing Bacterium Desulfovibrio indicus J2T.</title>
        <authorList>
            <person name="Cao J."/>
            <person name="Maignien L."/>
            <person name="Shao Z."/>
            <person name="Alain K."/>
            <person name="Jebbar M."/>
        </authorList>
    </citation>
    <scope>NUCLEOTIDE SEQUENCE</scope>
    <source>
        <strain evidence="7">JCM 32048</strain>
    </source>
</reference>
<feature type="region of interest" description="Disordered" evidence="4">
    <location>
        <begin position="1"/>
        <end position="20"/>
    </location>
</feature>
<dbReference type="Gene3D" id="2.60.120.10">
    <property type="entry name" value="Jelly Rolls"/>
    <property type="match status" value="1"/>
</dbReference>
<dbReference type="EMBL" id="BPQJ01000049">
    <property type="protein sequence ID" value="GJD65878.1"/>
    <property type="molecule type" value="Genomic_DNA"/>
</dbReference>
<dbReference type="SMART" id="SM00100">
    <property type="entry name" value="cNMP"/>
    <property type="match status" value="1"/>
</dbReference>
<dbReference type="InterPro" id="IPR050397">
    <property type="entry name" value="Env_Response_Regulators"/>
</dbReference>
<accession>A0AA37HHH8</accession>
<dbReference type="Proteomes" id="UP001055286">
    <property type="component" value="Unassembled WGS sequence"/>
</dbReference>
<dbReference type="InterPro" id="IPR036390">
    <property type="entry name" value="WH_DNA-bd_sf"/>
</dbReference>
<dbReference type="Pfam" id="PF00027">
    <property type="entry name" value="cNMP_binding"/>
    <property type="match status" value="1"/>
</dbReference>
<dbReference type="InterPro" id="IPR018488">
    <property type="entry name" value="cNMP-bd_CS"/>
</dbReference>
<dbReference type="Pfam" id="PF13545">
    <property type="entry name" value="HTH_Crp_2"/>
    <property type="match status" value="1"/>
</dbReference>
<protein>
    <submittedName>
        <fullName evidence="7">CRP-like cAMP-activated global transcriptional regulator</fullName>
    </submittedName>
</protein>
<dbReference type="GO" id="GO:0003677">
    <property type="term" value="F:DNA binding"/>
    <property type="evidence" value="ECO:0007669"/>
    <property type="project" value="UniProtKB-KW"/>
</dbReference>
<dbReference type="GO" id="GO:0005829">
    <property type="term" value="C:cytosol"/>
    <property type="evidence" value="ECO:0007669"/>
    <property type="project" value="TreeGrafter"/>
</dbReference>
<evidence type="ECO:0000259" key="6">
    <source>
        <dbReference type="PROSITE" id="PS51063"/>
    </source>
</evidence>
<proteinExistence type="predicted"/>
<dbReference type="PANTHER" id="PTHR24567:SF68">
    <property type="entry name" value="DNA-BINDING TRANSCRIPTIONAL DUAL REGULATOR CRP"/>
    <property type="match status" value="1"/>
</dbReference>
<keyword evidence="3" id="KW-0804">Transcription</keyword>
<dbReference type="Gene3D" id="1.10.10.10">
    <property type="entry name" value="Winged helix-like DNA-binding domain superfamily/Winged helix DNA-binding domain"/>
    <property type="match status" value="1"/>
</dbReference>
<evidence type="ECO:0000256" key="3">
    <source>
        <dbReference type="ARBA" id="ARBA00023163"/>
    </source>
</evidence>
<comment type="caution">
    <text evidence="7">The sequence shown here is derived from an EMBL/GenBank/DDBJ whole genome shotgun (WGS) entry which is preliminary data.</text>
</comment>
<gene>
    <name evidence="7" type="primary">crp_1</name>
    <name evidence="7" type="ORF">MPEAHAMD_6074</name>
</gene>
<evidence type="ECO:0000259" key="5">
    <source>
        <dbReference type="PROSITE" id="PS50042"/>
    </source>
</evidence>
<dbReference type="RefSeq" id="WP_238193211.1">
    <property type="nucleotide sequence ID" value="NZ_BPQJ01000049.1"/>
</dbReference>
<dbReference type="SMART" id="SM00419">
    <property type="entry name" value="HTH_CRP"/>
    <property type="match status" value="1"/>
</dbReference>
<keyword evidence="1" id="KW-0805">Transcription regulation</keyword>
<evidence type="ECO:0000256" key="4">
    <source>
        <dbReference type="SAM" id="MobiDB-lite"/>
    </source>
</evidence>
<sequence>MGAHDVMGAHGPAHGGPAHGGPGYGGAHGLVRLLAANAFFAELGEDAIAAIAGLCRTRSLARHETLFQKGDPGDALYAVRRGQIRIGTGTDDGRAVTLNLLGPGDVFGEIALLDGHPRTAEAVALEATELFVIERRDFLGLLARDAATAIRIIGFLCQRLRWMSERMEEATLLPLDTRLARRLIMLSEDYGAEIQVTQTELAAFVGAARESVNRVLQDWRRAGIIDLGRSRVTVKNARRLAALGRLSQV</sequence>
<dbReference type="CDD" id="cd00038">
    <property type="entry name" value="CAP_ED"/>
    <property type="match status" value="1"/>
</dbReference>
<dbReference type="InterPro" id="IPR000595">
    <property type="entry name" value="cNMP-bd_dom"/>
</dbReference>
<evidence type="ECO:0000313" key="8">
    <source>
        <dbReference type="Proteomes" id="UP001055286"/>
    </source>
</evidence>
<keyword evidence="8" id="KW-1185">Reference proteome</keyword>
<keyword evidence="2" id="KW-0238">DNA-binding</keyword>
<feature type="domain" description="HTH crp-type" evidence="6">
    <location>
        <begin position="173"/>
        <end position="238"/>
    </location>
</feature>
<evidence type="ECO:0000256" key="1">
    <source>
        <dbReference type="ARBA" id="ARBA00023015"/>
    </source>
</evidence>
<dbReference type="PROSITE" id="PS50042">
    <property type="entry name" value="CNMP_BINDING_3"/>
    <property type="match status" value="1"/>
</dbReference>
<reference evidence="7" key="2">
    <citation type="submission" date="2021-08" db="EMBL/GenBank/DDBJ databases">
        <authorList>
            <person name="Tani A."/>
            <person name="Ola A."/>
            <person name="Ogura Y."/>
            <person name="Katsura K."/>
            <person name="Hayashi T."/>
        </authorList>
    </citation>
    <scope>NUCLEOTIDE SEQUENCE</scope>
    <source>
        <strain evidence="7">JCM 32048</strain>
    </source>
</reference>
<dbReference type="AlphaFoldDB" id="A0AA37HHH8"/>
<dbReference type="PRINTS" id="PR00103">
    <property type="entry name" value="CAMPKINASE"/>
</dbReference>
<dbReference type="InterPro" id="IPR014710">
    <property type="entry name" value="RmlC-like_jellyroll"/>
</dbReference>
<dbReference type="SUPFAM" id="SSF51206">
    <property type="entry name" value="cAMP-binding domain-like"/>
    <property type="match status" value="1"/>
</dbReference>
<evidence type="ECO:0000313" key="7">
    <source>
        <dbReference type="EMBL" id="GJD65878.1"/>
    </source>
</evidence>
<dbReference type="PROSITE" id="PS00889">
    <property type="entry name" value="CNMP_BINDING_2"/>
    <property type="match status" value="1"/>
</dbReference>
<dbReference type="PANTHER" id="PTHR24567">
    <property type="entry name" value="CRP FAMILY TRANSCRIPTIONAL REGULATORY PROTEIN"/>
    <property type="match status" value="1"/>
</dbReference>
<feature type="domain" description="Cyclic nucleotide-binding" evidence="5">
    <location>
        <begin position="39"/>
        <end position="159"/>
    </location>
</feature>
<name>A0AA37HHH8_9HYPH</name>
<dbReference type="PROSITE" id="PS51063">
    <property type="entry name" value="HTH_CRP_2"/>
    <property type="match status" value="1"/>
</dbReference>
<dbReference type="SUPFAM" id="SSF46785">
    <property type="entry name" value="Winged helix' DNA-binding domain"/>
    <property type="match status" value="1"/>
</dbReference>